<reference evidence="3 4" key="1">
    <citation type="submission" date="2014-12" db="EMBL/GenBank/DDBJ databases">
        <title>Genome sequence of Flavobacterium beibuense RSKm HC5.</title>
        <authorList>
            <person name="Kim J.F."/>
            <person name="Song J.Y."/>
            <person name="Kwak M.-J."/>
            <person name="Lee S.-W."/>
        </authorList>
    </citation>
    <scope>NUCLEOTIDE SEQUENCE [LARGE SCALE GENOMIC DNA]</scope>
    <source>
        <strain evidence="3 4">RSKm HC5</strain>
    </source>
</reference>
<sequence length="240" mass="26999">MQTQKLFQHLLLLSFLIVLPQQTSAQAVLALFFGDKIQSDKVSVGLYFAGQSSYITNTDDSKNSLGLAIGAYTDIKLGESNKWMITNFMSFKCPKGMKDIPLNYQVIENADYPADSRIERKLTYFEIVPLLRYKFTPSLSIAAGPQFGVRIKAKDLYIDEREDGSTSTVEYKTKDYFTRFDAGLAADLQYVLEKGEGIHFNFRFCSGLTNIYKSNVPFTGHNQYFHFGVGVPIGGSKKPK</sequence>
<organism evidence="3 4">
    <name type="scientific">Flavobacterium beibuense</name>
    <dbReference type="NCBI Taxonomy" id="657326"/>
    <lineage>
        <taxon>Bacteria</taxon>
        <taxon>Pseudomonadati</taxon>
        <taxon>Bacteroidota</taxon>
        <taxon>Flavobacteriia</taxon>
        <taxon>Flavobacteriales</taxon>
        <taxon>Flavobacteriaceae</taxon>
        <taxon>Flavobacterium</taxon>
    </lineage>
</organism>
<comment type="caution">
    <text evidence="3">The sequence shown here is derived from an EMBL/GenBank/DDBJ whole genome shotgun (WGS) entry which is preliminary data.</text>
</comment>
<accession>A0A444WBI6</accession>
<evidence type="ECO:0000259" key="2">
    <source>
        <dbReference type="Pfam" id="PF13568"/>
    </source>
</evidence>
<feature type="chain" id="PRO_5019434957" evidence="1">
    <location>
        <begin position="26"/>
        <end position="240"/>
    </location>
</feature>
<gene>
    <name evidence="3" type="ORF">NU09_1525</name>
</gene>
<protein>
    <submittedName>
        <fullName evidence="3">OMP_b-brl_2 domain containing protein</fullName>
    </submittedName>
</protein>
<proteinExistence type="predicted"/>
<evidence type="ECO:0000256" key="1">
    <source>
        <dbReference type="SAM" id="SignalP"/>
    </source>
</evidence>
<evidence type="ECO:0000313" key="4">
    <source>
        <dbReference type="Proteomes" id="UP000289775"/>
    </source>
</evidence>
<feature type="signal peptide" evidence="1">
    <location>
        <begin position="1"/>
        <end position="25"/>
    </location>
</feature>
<dbReference type="AlphaFoldDB" id="A0A444WBI6"/>
<name>A0A444WBI6_9FLAO</name>
<dbReference type="EMBL" id="JUIW01000005">
    <property type="protein sequence ID" value="RYJ43187.1"/>
    <property type="molecule type" value="Genomic_DNA"/>
</dbReference>
<dbReference type="OrthoDB" id="947434at2"/>
<dbReference type="InterPro" id="IPR025665">
    <property type="entry name" value="Beta-barrel_OMP_2"/>
</dbReference>
<feature type="domain" description="Outer membrane protein beta-barrel" evidence="2">
    <location>
        <begin position="54"/>
        <end position="212"/>
    </location>
</feature>
<evidence type="ECO:0000313" key="3">
    <source>
        <dbReference type="EMBL" id="RYJ43187.1"/>
    </source>
</evidence>
<keyword evidence="1" id="KW-0732">Signal</keyword>
<keyword evidence="4" id="KW-1185">Reference proteome</keyword>
<dbReference type="RefSeq" id="WP_129750670.1">
    <property type="nucleotide sequence ID" value="NZ_JUIW01000005.1"/>
</dbReference>
<dbReference type="Pfam" id="PF13568">
    <property type="entry name" value="OMP_b-brl_2"/>
    <property type="match status" value="1"/>
</dbReference>
<dbReference type="Proteomes" id="UP000289775">
    <property type="component" value="Unassembled WGS sequence"/>
</dbReference>